<accession>A0A8S0W751</accession>
<reference evidence="2 3" key="1">
    <citation type="submission" date="2020-01" db="EMBL/GenBank/DDBJ databases">
        <authorList>
            <person name="Gupta K D."/>
        </authorList>
    </citation>
    <scope>NUCLEOTIDE SEQUENCE [LARGE SCALE GENOMIC DNA]</scope>
</reference>
<evidence type="ECO:0000313" key="3">
    <source>
        <dbReference type="Proteomes" id="UP000467700"/>
    </source>
</evidence>
<evidence type="ECO:0000313" key="2">
    <source>
        <dbReference type="EMBL" id="CAA7259756.1"/>
    </source>
</evidence>
<keyword evidence="3" id="KW-1185">Reference proteome</keyword>
<feature type="chain" id="PRO_5035939161" evidence="1">
    <location>
        <begin position="22"/>
        <end position="203"/>
    </location>
</feature>
<sequence>MHSDLPLALFVLLCSLSIVASIPTWEGMNGRSSIGSLIPGASNIRALGPAISQTMPQHLTVHVPGQLGNLTISPENVGPPLFFQTPPLFYINRNKLWLLVNETTVFPVNIRNMTGTHDLPMQLVLGKKTEGITYGSWRWQTTMLYYDVPGGRSNDGIYYLCRTESGLQNIFMTTVPSPTPPGCGITTLHSFIRAGMKDRRRTL</sequence>
<dbReference type="Proteomes" id="UP000467700">
    <property type="component" value="Unassembled WGS sequence"/>
</dbReference>
<proteinExistence type="predicted"/>
<comment type="caution">
    <text evidence="2">The sequence shown here is derived from an EMBL/GenBank/DDBJ whole genome shotgun (WGS) entry which is preliminary data.</text>
</comment>
<dbReference type="OrthoDB" id="3229881at2759"/>
<feature type="signal peptide" evidence="1">
    <location>
        <begin position="1"/>
        <end position="21"/>
    </location>
</feature>
<organism evidence="2 3">
    <name type="scientific">Cyclocybe aegerita</name>
    <name type="common">Black poplar mushroom</name>
    <name type="synonym">Agrocybe aegerita</name>
    <dbReference type="NCBI Taxonomy" id="1973307"/>
    <lineage>
        <taxon>Eukaryota</taxon>
        <taxon>Fungi</taxon>
        <taxon>Dikarya</taxon>
        <taxon>Basidiomycota</taxon>
        <taxon>Agaricomycotina</taxon>
        <taxon>Agaricomycetes</taxon>
        <taxon>Agaricomycetidae</taxon>
        <taxon>Agaricales</taxon>
        <taxon>Agaricineae</taxon>
        <taxon>Bolbitiaceae</taxon>
        <taxon>Cyclocybe</taxon>
    </lineage>
</organism>
<evidence type="ECO:0000256" key="1">
    <source>
        <dbReference type="SAM" id="SignalP"/>
    </source>
</evidence>
<keyword evidence="1" id="KW-0732">Signal</keyword>
<dbReference type="EMBL" id="CACVBS010000028">
    <property type="protein sequence ID" value="CAA7259756.1"/>
    <property type="molecule type" value="Genomic_DNA"/>
</dbReference>
<dbReference type="AlphaFoldDB" id="A0A8S0W751"/>
<protein>
    <submittedName>
        <fullName evidence="2">Uncharacterized protein</fullName>
    </submittedName>
</protein>
<gene>
    <name evidence="2" type="ORF">AAE3_LOCUS2444</name>
</gene>
<name>A0A8S0W751_CYCAE</name>